<evidence type="ECO:0000313" key="5">
    <source>
        <dbReference type="EMBL" id="MDP9799450.1"/>
    </source>
</evidence>
<dbReference type="PANTHER" id="PTHR24220">
    <property type="entry name" value="IMPORT ATP-BINDING PROTEIN"/>
    <property type="match status" value="1"/>
</dbReference>
<keyword evidence="6" id="KW-1185">Reference proteome</keyword>
<dbReference type="InterPro" id="IPR003439">
    <property type="entry name" value="ABC_transporter-like_ATP-bd"/>
</dbReference>
<feature type="domain" description="ABC transporter" evidence="4">
    <location>
        <begin position="2"/>
        <end position="241"/>
    </location>
</feature>
<dbReference type="PANTHER" id="PTHR24220:SF86">
    <property type="entry name" value="ABC TRANSPORTER ABCH.1"/>
    <property type="match status" value="1"/>
</dbReference>
<evidence type="ECO:0000256" key="1">
    <source>
        <dbReference type="ARBA" id="ARBA00022448"/>
    </source>
</evidence>
<organism evidence="5 6">
    <name type="scientific">Catenuloplanes nepalensis</name>
    <dbReference type="NCBI Taxonomy" id="587533"/>
    <lineage>
        <taxon>Bacteria</taxon>
        <taxon>Bacillati</taxon>
        <taxon>Actinomycetota</taxon>
        <taxon>Actinomycetes</taxon>
        <taxon>Micromonosporales</taxon>
        <taxon>Micromonosporaceae</taxon>
        <taxon>Catenuloplanes</taxon>
    </lineage>
</organism>
<dbReference type="InterPro" id="IPR015854">
    <property type="entry name" value="ABC_transpr_LolD-like"/>
</dbReference>
<dbReference type="GO" id="GO:0005524">
    <property type="term" value="F:ATP binding"/>
    <property type="evidence" value="ECO:0007669"/>
    <property type="project" value="UniProtKB-KW"/>
</dbReference>
<proteinExistence type="predicted"/>
<dbReference type="SUPFAM" id="SSF52540">
    <property type="entry name" value="P-loop containing nucleoside triphosphate hydrolases"/>
    <property type="match status" value="1"/>
</dbReference>
<gene>
    <name evidence="5" type="ORF">J2S43_007962</name>
</gene>
<dbReference type="Gene3D" id="3.40.50.300">
    <property type="entry name" value="P-loop containing nucleotide triphosphate hydrolases"/>
    <property type="match status" value="1"/>
</dbReference>
<dbReference type="InterPro" id="IPR027417">
    <property type="entry name" value="P-loop_NTPase"/>
</dbReference>
<evidence type="ECO:0000256" key="3">
    <source>
        <dbReference type="ARBA" id="ARBA00022840"/>
    </source>
</evidence>
<dbReference type="PROSITE" id="PS00211">
    <property type="entry name" value="ABC_TRANSPORTER_1"/>
    <property type="match status" value="1"/>
</dbReference>
<dbReference type="InterPro" id="IPR017911">
    <property type="entry name" value="MacB-like_ATP-bd"/>
</dbReference>
<protein>
    <submittedName>
        <fullName evidence="5">ABC transport system ATP-binding protein</fullName>
    </submittedName>
</protein>
<evidence type="ECO:0000313" key="6">
    <source>
        <dbReference type="Proteomes" id="UP001240984"/>
    </source>
</evidence>
<comment type="caution">
    <text evidence="5">The sequence shown here is derived from an EMBL/GenBank/DDBJ whole genome shotgun (WGS) entry which is preliminary data.</text>
</comment>
<name>A0ABT9N6X4_9ACTN</name>
<dbReference type="CDD" id="cd03255">
    <property type="entry name" value="ABC_MJ0796_LolCDE_FtsE"/>
    <property type="match status" value="1"/>
</dbReference>
<reference evidence="5 6" key="1">
    <citation type="submission" date="2023-07" db="EMBL/GenBank/DDBJ databases">
        <title>Sequencing the genomes of 1000 actinobacteria strains.</title>
        <authorList>
            <person name="Klenk H.-P."/>
        </authorList>
    </citation>
    <scope>NUCLEOTIDE SEQUENCE [LARGE SCALE GENOMIC DNA]</scope>
    <source>
        <strain evidence="5 6">DSM 44710</strain>
    </source>
</reference>
<dbReference type="Pfam" id="PF00005">
    <property type="entry name" value="ABC_tran"/>
    <property type="match status" value="1"/>
</dbReference>
<dbReference type="EMBL" id="JAUSRA010000001">
    <property type="protein sequence ID" value="MDP9799450.1"/>
    <property type="molecule type" value="Genomic_DNA"/>
</dbReference>
<dbReference type="InterPro" id="IPR003593">
    <property type="entry name" value="AAA+_ATPase"/>
</dbReference>
<dbReference type="PROSITE" id="PS50893">
    <property type="entry name" value="ABC_TRANSPORTER_2"/>
    <property type="match status" value="1"/>
</dbReference>
<accession>A0ABT9N6X4</accession>
<keyword evidence="3 5" id="KW-0067">ATP-binding</keyword>
<evidence type="ECO:0000259" key="4">
    <source>
        <dbReference type="PROSITE" id="PS50893"/>
    </source>
</evidence>
<evidence type="ECO:0000256" key="2">
    <source>
        <dbReference type="ARBA" id="ARBA00022741"/>
    </source>
</evidence>
<dbReference type="InterPro" id="IPR017871">
    <property type="entry name" value="ABC_transporter-like_CS"/>
</dbReference>
<keyword evidence="2" id="KW-0547">Nucleotide-binding</keyword>
<dbReference type="SMART" id="SM00382">
    <property type="entry name" value="AAA"/>
    <property type="match status" value="1"/>
</dbReference>
<keyword evidence="1" id="KW-0813">Transport</keyword>
<dbReference type="Proteomes" id="UP001240984">
    <property type="component" value="Unassembled WGS sequence"/>
</dbReference>
<sequence length="260" mass="27188">MTRVLSVRAASRAYPGGVTALDRVSLDIDAGELIAIVGPSGSGKSTLLSIMGTLDRPTSGTVELAGHDVATLSDRRLSALRGRWLGFVFQQFHLTDGLTAVENVATGLLYAGVPRRRRRGMALAALDRVGLGHRTTHRPHQLSGGEKQRVAIARAIVNEPALLLADEPTGALDTANGTAVLDLFHRLHAEGTTIALITHDRDIAARLPRRVEVRDGRVVADRVVARGVADGTVARGVADGTVARGVVDGTVARGVAGGCA</sequence>